<organism evidence="8 9">
    <name type="scientific">Pseudodesulfovibrio methanolicus</name>
    <dbReference type="NCBI Taxonomy" id="3126690"/>
    <lineage>
        <taxon>Bacteria</taxon>
        <taxon>Pseudomonadati</taxon>
        <taxon>Thermodesulfobacteriota</taxon>
        <taxon>Desulfovibrionia</taxon>
        <taxon>Desulfovibrionales</taxon>
        <taxon>Desulfovibrionaceae</taxon>
    </lineage>
</organism>
<dbReference type="Pfam" id="PF06004">
    <property type="entry name" value="DUF903"/>
    <property type="match status" value="1"/>
</dbReference>
<name>A0ABZ2IRI7_9BACT</name>
<keyword evidence="5 8" id="KW-0449">Lipoprotein</keyword>
<evidence type="ECO:0000256" key="3">
    <source>
        <dbReference type="ARBA" id="ARBA00023136"/>
    </source>
</evidence>
<keyword evidence="4" id="KW-0564">Palmitate</keyword>
<dbReference type="SUPFAM" id="SSF50182">
    <property type="entry name" value="Sm-like ribonucleoproteins"/>
    <property type="match status" value="1"/>
</dbReference>
<evidence type="ECO:0000256" key="4">
    <source>
        <dbReference type="ARBA" id="ARBA00023139"/>
    </source>
</evidence>
<keyword evidence="2 6" id="KW-0732">Signal</keyword>
<dbReference type="Proteomes" id="UP001385389">
    <property type="component" value="Chromosome"/>
</dbReference>
<dbReference type="InterPro" id="IPR010920">
    <property type="entry name" value="LSM_dom_sf"/>
</dbReference>
<evidence type="ECO:0000256" key="2">
    <source>
        <dbReference type="ARBA" id="ARBA00022729"/>
    </source>
</evidence>
<dbReference type="RefSeq" id="WP_338666971.1">
    <property type="nucleotide sequence ID" value="NZ_CP146609.1"/>
</dbReference>
<sequence length="73" mass="8008">MSALLRLLATCILILSLAGCMTTSYKITTTDGQTYIAKDNPVYDVGSDTYAFTDENGEQVTLGKQEIKLIKEQ</sequence>
<dbReference type="PANTHER" id="PTHR37011">
    <property type="entry name" value="POT FAMILY PEPTIDE TRANSPORT PROTEIN-RELATED"/>
    <property type="match status" value="1"/>
</dbReference>
<dbReference type="PANTHER" id="PTHR37011:SF1">
    <property type="entry name" value="POT FAMILY PEPTIDE TRANSPORT PROTEIN"/>
    <property type="match status" value="1"/>
</dbReference>
<evidence type="ECO:0000256" key="5">
    <source>
        <dbReference type="ARBA" id="ARBA00023288"/>
    </source>
</evidence>
<keyword evidence="9" id="KW-1185">Reference proteome</keyword>
<evidence type="ECO:0000256" key="1">
    <source>
        <dbReference type="ARBA" id="ARBA00022475"/>
    </source>
</evidence>
<evidence type="ECO:0000313" key="8">
    <source>
        <dbReference type="EMBL" id="WWX21312.1"/>
    </source>
</evidence>
<dbReference type="InterPro" id="IPR010305">
    <property type="entry name" value="YgdI/YgdR-like"/>
</dbReference>
<reference evidence="8 9" key="1">
    <citation type="submission" date="2024-03" db="EMBL/GenBank/DDBJ databases">
        <title>Phenotype and Genome Characterization of a Sulfate-Reducing Bacterium Pseudodesulfovibrio sp. strain 5S69, isolated from Petroleum Reservoir in Tatarstan (Russia).</title>
        <authorList>
            <person name="Bidzhieva S.K."/>
            <person name="Kadnikov V."/>
            <person name="Tourova T.P."/>
            <person name="Samigullina S.R."/>
            <person name="Sokolova D.S."/>
            <person name="Poltaraus A.B."/>
            <person name="Avtukh A.N."/>
            <person name="Tereshina V.M."/>
            <person name="Mardanov A.V."/>
            <person name="Nazina T.N."/>
        </authorList>
    </citation>
    <scope>NUCLEOTIDE SEQUENCE [LARGE SCALE GENOMIC DNA]</scope>
    <source>
        <strain evidence="8 9">5S69</strain>
    </source>
</reference>
<gene>
    <name evidence="8" type="ORF">V8V93_12745</name>
</gene>
<dbReference type="PROSITE" id="PS51257">
    <property type="entry name" value="PROKAR_LIPOPROTEIN"/>
    <property type="match status" value="1"/>
</dbReference>
<evidence type="ECO:0000259" key="7">
    <source>
        <dbReference type="Pfam" id="PF06004"/>
    </source>
</evidence>
<dbReference type="NCBIfam" id="NF033216">
    <property type="entry name" value="lipo_YgdI_YgdR"/>
    <property type="match status" value="1"/>
</dbReference>
<proteinExistence type="predicted"/>
<feature type="signal peptide" evidence="6">
    <location>
        <begin position="1"/>
        <end position="26"/>
    </location>
</feature>
<evidence type="ECO:0000256" key="6">
    <source>
        <dbReference type="SAM" id="SignalP"/>
    </source>
</evidence>
<dbReference type="EMBL" id="CP146609">
    <property type="protein sequence ID" value="WWX21312.1"/>
    <property type="molecule type" value="Genomic_DNA"/>
</dbReference>
<feature type="domain" description="Lipoprotein YgdI/YgdR-like SH3-like" evidence="7">
    <location>
        <begin position="25"/>
        <end position="72"/>
    </location>
</feature>
<feature type="chain" id="PRO_5047039276" evidence="6">
    <location>
        <begin position="27"/>
        <end position="73"/>
    </location>
</feature>
<keyword evidence="1" id="KW-1003">Cell membrane</keyword>
<dbReference type="InterPro" id="IPR047807">
    <property type="entry name" value="YgdI/YgdR-like_SH3-like"/>
</dbReference>
<keyword evidence="3" id="KW-0472">Membrane</keyword>
<accession>A0ABZ2IRI7</accession>
<evidence type="ECO:0000313" key="9">
    <source>
        <dbReference type="Proteomes" id="UP001385389"/>
    </source>
</evidence>
<protein>
    <submittedName>
        <fullName evidence="8">YgdI/YgdR family lipoprotein</fullName>
    </submittedName>
</protein>
<dbReference type="Gene3D" id="2.30.30.100">
    <property type="match status" value="1"/>
</dbReference>